<evidence type="ECO:0000256" key="4">
    <source>
        <dbReference type="ARBA" id="ARBA00023136"/>
    </source>
</evidence>
<name>A0AAD6G1J9_9EURO</name>
<dbReference type="AlphaFoldDB" id="A0AAD6G1J9"/>
<feature type="domain" description="Major facilitator superfamily (MFS) profile" evidence="7">
    <location>
        <begin position="55"/>
        <end position="479"/>
    </location>
</feature>
<reference evidence="8" key="2">
    <citation type="journal article" date="2023" name="IMA Fungus">
        <title>Comparative genomic study of the Penicillium genus elucidates a diverse pangenome and 15 lateral gene transfer events.</title>
        <authorList>
            <person name="Petersen C."/>
            <person name="Sorensen T."/>
            <person name="Nielsen M.R."/>
            <person name="Sondergaard T.E."/>
            <person name="Sorensen J.L."/>
            <person name="Fitzpatrick D.A."/>
            <person name="Frisvad J.C."/>
            <person name="Nielsen K.L."/>
        </authorList>
    </citation>
    <scope>NUCLEOTIDE SEQUENCE</scope>
    <source>
        <strain evidence="8">IBT 16125</strain>
    </source>
</reference>
<feature type="transmembrane region" description="Helical" evidence="6">
    <location>
        <begin position="362"/>
        <end position="381"/>
    </location>
</feature>
<feature type="transmembrane region" description="Helical" evidence="6">
    <location>
        <begin position="284"/>
        <end position="308"/>
    </location>
</feature>
<dbReference type="CDD" id="cd17323">
    <property type="entry name" value="MFS_Tpo1_MDR_like"/>
    <property type="match status" value="1"/>
</dbReference>
<feature type="transmembrane region" description="Helical" evidence="6">
    <location>
        <begin position="420"/>
        <end position="443"/>
    </location>
</feature>
<feature type="compositionally biased region" description="Polar residues" evidence="5">
    <location>
        <begin position="1"/>
        <end position="10"/>
    </location>
</feature>
<protein>
    <submittedName>
        <fullName evidence="8">Major facilitator superfamily domaingeneral substrate transporter</fullName>
    </submittedName>
</protein>
<feature type="transmembrane region" description="Helical" evidence="6">
    <location>
        <begin position="178"/>
        <end position="199"/>
    </location>
</feature>
<evidence type="ECO:0000313" key="9">
    <source>
        <dbReference type="Proteomes" id="UP001213681"/>
    </source>
</evidence>
<proteinExistence type="predicted"/>
<keyword evidence="9" id="KW-1185">Reference proteome</keyword>
<evidence type="ECO:0000313" key="8">
    <source>
        <dbReference type="EMBL" id="KAJ5444040.1"/>
    </source>
</evidence>
<evidence type="ECO:0000256" key="1">
    <source>
        <dbReference type="ARBA" id="ARBA00004141"/>
    </source>
</evidence>
<comment type="caution">
    <text evidence="8">The sequence shown here is derived from an EMBL/GenBank/DDBJ whole genome shotgun (WGS) entry which is preliminary data.</text>
</comment>
<dbReference type="GO" id="GO:0022857">
    <property type="term" value="F:transmembrane transporter activity"/>
    <property type="evidence" value="ECO:0007669"/>
    <property type="project" value="InterPro"/>
</dbReference>
<dbReference type="InterPro" id="IPR020846">
    <property type="entry name" value="MFS_dom"/>
</dbReference>
<dbReference type="EMBL" id="JAPVEA010000007">
    <property type="protein sequence ID" value="KAJ5444040.1"/>
    <property type="molecule type" value="Genomic_DNA"/>
</dbReference>
<comment type="subcellular location">
    <subcellularLocation>
        <location evidence="1">Membrane</location>
        <topology evidence="1">Multi-pass membrane protein</topology>
    </subcellularLocation>
</comment>
<dbReference type="FunFam" id="1.20.1250.20:FF:000011">
    <property type="entry name" value="MFS multidrug transporter, putative"/>
    <property type="match status" value="1"/>
</dbReference>
<feature type="transmembrane region" description="Helical" evidence="6">
    <location>
        <begin position="50"/>
        <end position="69"/>
    </location>
</feature>
<evidence type="ECO:0000256" key="6">
    <source>
        <dbReference type="SAM" id="Phobius"/>
    </source>
</evidence>
<dbReference type="GO" id="GO:0005886">
    <property type="term" value="C:plasma membrane"/>
    <property type="evidence" value="ECO:0007669"/>
    <property type="project" value="TreeGrafter"/>
</dbReference>
<dbReference type="Proteomes" id="UP001213681">
    <property type="component" value="Unassembled WGS sequence"/>
</dbReference>
<evidence type="ECO:0000256" key="5">
    <source>
        <dbReference type="SAM" id="MobiDB-lite"/>
    </source>
</evidence>
<gene>
    <name evidence="8" type="ORF">N7458_007912</name>
</gene>
<organism evidence="8 9">
    <name type="scientific">Penicillium daleae</name>
    <dbReference type="NCBI Taxonomy" id="63821"/>
    <lineage>
        <taxon>Eukaryota</taxon>
        <taxon>Fungi</taxon>
        <taxon>Dikarya</taxon>
        <taxon>Ascomycota</taxon>
        <taxon>Pezizomycotina</taxon>
        <taxon>Eurotiomycetes</taxon>
        <taxon>Eurotiomycetidae</taxon>
        <taxon>Eurotiales</taxon>
        <taxon>Aspergillaceae</taxon>
        <taxon>Penicillium</taxon>
    </lineage>
</organism>
<keyword evidence="4 6" id="KW-0472">Membrane</keyword>
<feature type="transmembrane region" description="Helical" evidence="6">
    <location>
        <begin position="320"/>
        <end position="341"/>
    </location>
</feature>
<feature type="transmembrane region" description="Helical" evidence="6">
    <location>
        <begin position="90"/>
        <end position="112"/>
    </location>
</feature>
<dbReference type="InterPro" id="IPR036259">
    <property type="entry name" value="MFS_trans_sf"/>
</dbReference>
<feature type="transmembrane region" description="Helical" evidence="6">
    <location>
        <begin position="118"/>
        <end position="137"/>
    </location>
</feature>
<reference evidence="8" key="1">
    <citation type="submission" date="2022-12" db="EMBL/GenBank/DDBJ databases">
        <authorList>
            <person name="Petersen C."/>
        </authorList>
    </citation>
    <scope>NUCLEOTIDE SEQUENCE</scope>
    <source>
        <strain evidence="8">IBT 16125</strain>
    </source>
</reference>
<dbReference type="PANTHER" id="PTHR23502">
    <property type="entry name" value="MAJOR FACILITATOR SUPERFAMILY"/>
    <property type="match status" value="1"/>
</dbReference>
<dbReference type="RefSeq" id="XP_056764120.1">
    <property type="nucleotide sequence ID" value="XM_056911294.1"/>
</dbReference>
<dbReference type="Gene3D" id="1.20.1250.20">
    <property type="entry name" value="MFS general substrate transporter like domains"/>
    <property type="match status" value="1"/>
</dbReference>
<feature type="transmembrane region" description="Helical" evidence="6">
    <location>
        <begin position="455"/>
        <end position="475"/>
    </location>
</feature>
<dbReference type="PANTHER" id="PTHR23502:SF158">
    <property type="entry name" value="MULTIDRUG TRANSPORTER, PUTATIVE (AFU_ORTHOLOGUE AFUA_3G01890)-RELATED"/>
    <property type="match status" value="1"/>
</dbReference>
<evidence type="ECO:0000256" key="3">
    <source>
        <dbReference type="ARBA" id="ARBA00022989"/>
    </source>
</evidence>
<evidence type="ECO:0000256" key="2">
    <source>
        <dbReference type="ARBA" id="ARBA00022692"/>
    </source>
</evidence>
<keyword evidence="3 6" id="KW-1133">Transmembrane helix</keyword>
<feature type="transmembrane region" description="Helical" evidence="6">
    <location>
        <begin position="387"/>
        <end position="408"/>
    </location>
</feature>
<keyword evidence="2 6" id="KW-0812">Transmembrane</keyword>
<dbReference type="PROSITE" id="PS50850">
    <property type="entry name" value="MFS"/>
    <property type="match status" value="1"/>
</dbReference>
<feature type="region of interest" description="Disordered" evidence="5">
    <location>
        <begin position="1"/>
        <end position="28"/>
    </location>
</feature>
<sequence>MPQQINSKLTANAGDIETTDASSGQGTVEDPFVVEFPEGDPENPMNWSPFRKWFITGIVTLSVFAITFTSSAYSESSIEVMQDLNMGNEVFILGLSLFVLGFAIGPALWGPLLYGRRVLWIISHIAMVAFIGSSAGSKNIATLMITRFFGGTFGGSPLVNSGGTIADLFPPAQRGLALTLYCVAPFLGPILGPIAGGFISENVGWRWVQGVCTIFIGVIGTLGVILVPETYGPVLLTKRADELSKANDKLYLSILDIRQGKKRPSEVFQRAIVRPWVLLFKEPIVLIASLYMAIIYGTVYMFMGAMPIVYNEDRGWSEGIGGLAFLGIAIGIVFGLIYAIWDNHKRYMKLFLSKSATAESRLPPAIVGAISLPVGMFAFAWTNYSSIHWSASIVLTMPFGFGCVLIILPIVNYLIDSYTIYAASVLAAAAIFRSIVGAVFPLFTAQMYHNLGIHWASSIPAFLALACMPFPLIMYRHGPALRMRCKYAFEADELVRKMQMQQNPTLRQQEEAEPSQ</sequence>
<accession>A0AAD6G1J9</accession>
<dbReference type="SUPFAM" id="SSF103473">
    <property type="entry name" value="MFS general substrate transporter"/>
    <property type="match status" value="1"/>
</dbReference>
<dbReference type="InterPro" id="IPR011701">
    <property type="entry name" value="MFS"/>
</dbReference>
<feature type="transmembrane region" description="Helical" evidence="6">
    <location>
        <begin position="205"/>
        <end position="227"/>
    </location>
</feature>
<evidence type="ECO:0000259" key="7">
    <source>
        <dbReference type="PROSITE" id="PS50850"/>
    </source>
</evidence>
<dbReference type="GeneID" id="81601537"/>
<dbReference type="Pfam" id="PF07690">
    <property type="entry name" value="MFS_1"/>
    <property type="match status" value="1"/>
</dbReference>